<dbReference type="EMBL" id="PTIY01000027">
    <property type="protein sequence ID" value="PPK64260.1"/>
    <property type="molecule type" value="Genomic_DNA"/>
</dbReference>
<accession>A0A2S6GGC8</accession>
<feature type="transmembrane region" description="Helical" evidence="1">
    <location>
        <begin position="32"/>
        <end position="50"/>
    </location>
</feature>
<evidence type="ECO:0000313" key="2">
    <source>
        <dbReference type="EMBL" id="PPK64260.1"/>
    </source>
</evidence>
<reference evidence="2 3" key="1">
    <citation type="submission" date="2018-02" db="EMBL/GenBank/DDBJ databases">
        <title>Subsurface microbial communities from deep shales in Ohio and West Virginia, USA.</title>
        <authorList>
            <person name="Wrighton K."/>
        </authorList>
    </citation>
    <scope>NUCLEOTIDE SEQUENCE [LARGE SCALE GENOMIC DNA]</scope>
    <source>
        <strain evidence="2 3">OWC-G53F</strain>
    </source>
</reference>
<comment type="caution">
    <text evidence="2">The sequence shown here is derived from an EMBL/GenBank/DDBJ whole genome shotgun (WGS) entry which is preliminary data.</text>
</comment>
<protein>
    <submittedName>
        <fullName evidence="2">Uncharacterized protein</fullName>
    </submittedName>
</protein>
<organism evidence="2 3">
    <name type="scientific">Methylobacter tundripaludum</name>
    <dbReference type="NCBI Taxonomy" id="173365"/>
    <lineage>
        <taxon>Bacteria</taxon>
        <taxon>Pseudomonadati</taxon>
        <taxon>Pseudomonadota</taxon>
        <taxon>Gammaproteobacteria</taxon>
        <taxon>Methylococcales</taxon>
        <taxon>Methylococcaceae</taxon>
        <taxon>Methylobacter</taxon>
    </lineage>
</organism>
<keyword evidence="1" id="KW-1133">Transmembrane helix</keyword>
<gene>
    <name evidence="2" type="ORF">B0F88_1275</name>
</gene>
<keyword evidence="3" id="KW-1185">Reference proteome</keyword>
<evidence type="ECO:0000256" key="1">
    <source>
        <dbReference type="SAM" id="Phobius"/>
    </source>
</evidence>
<keyword evidence="1" id="KW-0472">Membrane</keyword>
<evidence type="ECO:0000313" key="3">
    <source>
        <dbReference type="Proteomes" id="UP000238071"/>
    </source>
</evidence>
<dbReference type="AlphaFoldDB" id="A0A2S6GGC8"/>
<proteinExistence type="predicted"/>
<sequence>MSETKLREYENFHIMLWLLKDTCWLMEWRLEGVFMIMPTVAAAFHITWLGRKNAANLFHNLAVSSWICGNAIWMIGEFFFNDSFRPFAKVFFSIGVMFLAVYYFGVRPKERRLRQ</sequence>
<name>A0A2S6GGC8_9GAMM</name>
<dbReference type="OrthoDB" id="1376269at2"/>
<keyword evidence="1" id="KW-0812">Transmembrane</keyword>
<feature type="transmembrane region" description="Helical" evidence="1">
    <location>
        <begin position="87"/>
        <end position="106"/>
    </location>
</feature>
<feature type="transmembrane region" description="Helical" evidence="1">
    <location>
        <begin position="57"/>
        <end position="75"/>
    </location>
</feature>
<dbReference type="RefSeq" id="WP_104425390.1">
    <property type="nucleotide sequence ID" value="NZ_PTIY01000027.1"/>
</dbReference>
<dbReference type="Proteomes" id="UP000238071">
    <property type="component" value="Unassembled WGS sequence"/>
</dbReference>